<evidence type="ECO:0000259" key="6">
    <source>
        <dbReference type="PROSITE" id="PS50853"/>
    </source>
</evidence>
<dbReference type="GO" id="GO:0030246">
    <property type="term" value="F:carbohydrate binding"/>
    <property type="evidence" value="ECO:0007669"/>
    <property type="project" value="InterPro"/>
</dbReference>
<dbReference type="EMBL" id="JAVBVO010000002">
    <property type="protein sequence ID" value="MDZ5757809.1"/>
    <property type="molecule type" value="Genomic_DNA"/>
</dbReference>
<sequence length="461" mass="50658">MKKLKASKAMKLGLSSAILGGALFFSTNFASAHGYVEQPVSRGYAGELAKNSIGWGPALEKYGNVITNPQSLESPKGFPEAGPADGKIASADGGLGQIGDFVLDQQSLNRWDKQEMTGGVNSFIWKYTAEHKTTKWHYYITKKGWNPNAPLTRSEFELIGTVNHDGSMPSNNPVHKINVPTDRTGYYVILAVWDVADTPNAFYNVIDVNLKNDGSGEEGETPNQPQNLKSDEVTNKSIKLSWTAPTNTDVKEYNIYRDTIKVGTVGGTTFTDIDLQEKTTYGYQVEAVGFDGKVSEKSSVVSVETKETPAEDTEKPSVPSKVHSMKTTSNSVDLMWTESTHPIAVKEYTVYRDGKKVGTTKTNRFLDTGLNAETNFVYTVKAVSIGGNISDKSDSFKVTTAKEMNEHREWKVGSFSNPVSYTANELVSYQGKNYKVLNTHVNYGDLTWAPGIPNSLFEEVK</sequence>
<dbReference type="PANTHER" id="PTHR34823:SF1">
    <property type="entry name" value="CHITIN-BINDING TYPE-4 DOMAIN-CONTAINING PROTEIN"/>
    <property type="match status" value="1"/>
</dbReference>
<dbReference type="InterPro" id="IPR003961">
    <property type="entry name" value="FN3_dom"/>
</dbReference>
<name>A0AAW9JR80_CARML</name>
<reference evidence="7" key="1">
    <citation type="submission" date="2023-08" db="EMBL/GenBank/DDBJ databases">
        <title>Genomic characterization of piscicolin 126 produced by Carnobacterium maltaromaticum CM22 strain isolated from salmon (Salmo salar).</title>
        <authorList>
            <person name="Gonzalez-Gragera E."/>
            <person name="Garcia-Lopez J.D."/>
            <person name="Teso-Perez C."/>
            <person name="Gimenez-Hernandez I."/>
            <person name="Peralta-Sanchez J.M."/>
            <person name="Valdivia E."/>
            <person name="Montalban-Lopez M."/>
            <person name="Martin-Platero A.M."/>
            <person name="Banos A."/>
            <person name="Martinez-Bueno M."/>
        </authorList>
    </citation>
    <scope>NUCLEOTIDE SEQUENCE</scope>
    <source>
        <strain evidence="7">CM22</strain>
    </source>
</reference>
<dbReference type="Pfam" id="PF02839">
    <property type="entry name" value="CBM_5_12"/>
    <property type="match status" value="1"/>
</dbReference>
<dbReference type="GO" id="GO:0004553">
    <property type="term" value="F:hydrolase activity, hydrolyzing O-glycosyl compounds"/>
    <property type="evidence" value="ECO:0007669"/>
    <property type="project" value="InterPro"/>
</dbReference>
<evidence type="ECO:0000256" key="5">
    <source>
        <dbReference type="SAM" id="SignalP"/>
    </source>
</evidence>
<evidence type="ECO:0000313" key="7">
    <source>
        <dbReference type="EMBL" id="MDZ5757809.1"/>
    </source>
</evidence>
<keyword evidence="2" id="KW-0378">Hydrolase</keyword>
<dbReference type="InterPro" id="IPR014756">
    <property type="entry name" value="Ig_E-set"/>
</dbReference>
<dbReference type="InterPro" id="IPR036116">
    <property type="entry name" value="FN3_sf"/>
</dbReference>
<gene>
    <name evidence="7" type="ORF">RAK27_03980</name>
</gene>
<feature type="compositionally biased region" description="Basic and acidic residues" evidence="4">
    <location>
        <begin position="304"/>
        <end position="315"/>
    </location>
</feature>
<keyword evidence="7" id="KW-0560">Oxidoreductase</keyword>
<keyword evidence="3" id="KW-0119">Carbohydrate metabolism</keyword>
<keyword evidence="1 5" id="KW-0732">Signal</keyword>
<dbReference type="SUPFAM" id="SSF81296">
    <property type="entry name" value="E set domains"/>
    <property type="match status" value="1"/>
</dbReference>
<dbReference type="InterPro" id="IPR004302">
    <property type="entry name" value="Cellulose/chitin-bd_N"/>
</dbReference>
<dbReference type="CDD" id="cd00063">
    <property type="entry name" value="FN3"/>
    <property type="match status" value="2"/>
</dbReference>
<comment type="caution">
    <text evidence="7">The sequence shown here is derived from an EMBL/GenBank/DDBJ whole genome shotgun (WGS) entry which is preliminary data.</text>
</comment>
<accession>A0AAW9JR80</accession>
<dbReference type="InterPro" id="IPR036573">
    <property type="entry name" value="CBM_sf_5/12"/>
</dbReference>
<keyword evidence="3" id="KW-0624">Polysaccharide degradation</keyword>
<dbReference type="InterPro" id="IPR051024">
    <property type="entry name" value="GlcNAc_Chitin_IntDeg"/>
</dbReference>
<dbReference type="PANTHER" id="PTHR34823">
    <property type="entry name" value="GLCNAC-BINDING PROTEIN A"/>
    <property type="match status" value="1"/>
</dbReference>
<dbReference type="SUPFAM" id="SSF49265">
    <property type="entry name" value="Fibronectin type III"/>
    <property type="match status" value="1"/>
</dbReference>
<dbReference type="GO" id="GO:0004497">
    <property type="term" value="F:monooxygenase activity"/>
    <property type="evidence" value="ECO:0007669"/>
    <property type="project" value="UniProtKB-KW"/>
</dbReference>
<dbReference type="InterPro" id="IPR003610">
    <property type="entry name" value="CBM5/12"/>
</dbReference>
<dbReference type="Pfam" id="PF00041">
    <property type="entry name" value="fn3"/>
    <property type="match status" value="2"/>
</dbReference>
<evidence type="ECO:0000256" key="1">
    <source>
        <dbReference type="ARBA" id="ARBA00022729"/>
    </source>
</evidence>
<dbReference type="AlphaFoldDB" id="A0AAW9JR80"/>
<dbReference type="SMART" id="SM00060">
    <property type="entry name" value="FN3"/>
    <property type="match status" value="2"/>
</dbReference>
<dbReference type="CDD" id="cd12214">
    <property type="entry name" value="ChiA1_BD"/>
    <property type="match status" value="1"/>
</dbReference>
<evidence type="ECO:0000313" key="8">
    <source>
        <dbReference type="Proteomes" id="UP001290462"/>
    </source>
</evidence>
<dbReference type="Gene3D" id="2.60.40.10">
    <property type="entry name" value="Immunoglobulins"/>
    <property type="match status" value="2"/>
</dbReference>
<dbReference type="Proteomes" id="UP001290462">
    <property type="component" value="Unassembled WGS sequence"/>
</dbReference>
<feature type="chain" id="PRO_5044027080" evidence="5">
    <location>
        <begin position="33"/>
        <end position="461"/>
    </location>
</feature>
<protein>
    <submittedName>
        <fullName evidence="7">Lytic polysaccharide monooxygenase</fullName>
    </submittedName>
</protein>
<dbReference type="Gene3D" id="2.70.50.50">
    <property type="entry name" value="chitin-binding protein cbp21"/>
    <property type="match status" value="1"/>
</dbReference>
<dbReference type="InterPro" id="IPR013783">
    <property type="entry name" value="Ig-like_fold"/>
</dbReference>
<dbReference type="SUPFAM" id="SSF51055">
    <property type="entry name" value="Carbohydrate binding domain"/>
    <property type="match status" value="1"/>
</dbReference>
<feature type="domain" description="Fibronectin type-III" evidence="6">
    <location>
        <begin position="224"/>
        <end position="308"/>
    </location>
</feature>
<dbReference type="Gene3D" id="2.10.10.20">
    <property type="entry name" value="Carbohydrate-binding module superfamily 5/12"/>
    <property type="match status" value="1"/>
</dbReference>
<dbReference type="RefSeq" id="WP_322808542.1">
    <property type="nucleotide sequence ID" value="NZ_JAVBVO010000002.1"/>
</dbReference>
<organism evidence="7 8">
    <name type="scientific">Carnobacterium maltaromaticum</name>
    <name type="common">Carnobacterium piscicola</name>
    <dbReference type="NCBI Taxonomy" id="2751"/>
    <lineage>
        <taxon>Bacteria</taxon>
        <taxon>Bacillati</taxon>
        <taxon>Bacillota</taxon>
        <taxon>Bacilli</taxon>
        <taxon>Lactobacillales</taxon>
        <taxon>Carnobacteriaceae</taxon>
        <taxon>Carnobacterium</taxon>
    </lineage>
</organism>
<proteinExistence type="predicted"/>
<dbReference type="PROSITE" id="PS50853">
    <property type="entry name" value="FN3"/>
    <property type="match status" value="2"/>
</dbReference>
<keyword evidence="7" id="KW-0503">Monooxygenase</keyword>
<evidence type="ECO:0000256" key="3">
    <source>
        <dbReference type="ARBA" id="ARBA00023326"/>
    </source>
</evidence>
<dbReference type="CDD" id="cd21177">
    <property type="entry name" value="LPMO_AA10"/>
    <property type="match status" value="1"/>
</dbReference>
<feature type="region of interest" description="Disordered" evidence="4">
    <location>
        <begin position="302"/>
        <end position="324"/>
    </location>
</feature>
<evidence type="ECO:0000256" key="2">
    <source>
        <dbReference type="ARBA" id="ARBA00022801"/>
    </source>
</evidence>
<feature type="region of interest" description="Disordered" evidence="4">
    <location>
        <begin position="214"/>
        <end position="233"/>
    </location>
</feature>
<dbReference type="GO" id="GO:0000272">
    <property type="term" value="P:polysaccharide catabolic process"/>
    <property type="evidence" value="ECO:0007669"/>
    <property type="project" value="UniProtKB-KW"/>
</dbReference>
<feature type="domain" description="Fibronectin type-III" evidence="6">
    <location>
        <begin position="318"/>
        <end position="403"/>
    </location>
</feature>
<dbReference type="Pfam" id="PF03067">
    <property type="entry name" value="LPMO_10"/>
    <property type="match status" value="1"/>
</dbReference>
<evidence type="ECO:0000256" key="4">
    <source>
        <dbReference type="SAM" id="MobiDB-lite"/>
    </source>
</evidence>
<feature type="signal peptide" evidence="5">
    <location>
        <begin position="1"/>
        <end position="32"/>
    </location>
</feature>
<dbReference type="GO" id="GO:0005576">
    <property type="term" value="C:extracellular region"/>
    <property type="evidence" value="ECO:0007669"/>
    <property type="project" value="InterPro"/>
</dbReference>